<feature type="chain" id="PRO_5044202317" description="Lipoprotein" evidence="1">
    <location>
        <begin position="27"/>
        <end position="186"/>
    </location>
</feature>
<evidence type="ECO:0000313" key="3">
    <source>
        <dbReference type="Proteomes" id="UP001373196"/>
    </source>
</evidence>
<evidence type="ECO:0000256" key="1">
    <source>
        <dbReference type="SAM" id="SignalP"/>
    </source>
</evidence>
<dbReference type="RefSeq" id="WP_339395417.1">
    <property type="nucleotide sequence ID" value="NZ_JBBFGL010000006.1"/>
</dbReference>
<evidence type="ECO:0000313" key="2">
    <source>
        <dbReference type="EMBL" id="MEJ5195993.1"/>
    </source>
</evidence>
<reference evidence="2" key="1">
    <citation type="submission" date="2024-03" db="EMBL/GenBank/DDBJ databases">
        <authorList>
            <person name="Plomp N."/>
            <person name="Harmsen H.J."/>
        </authorList>
    </citation>
    <scope>NUCLEOTIDE SEQUENCE</scope>
    <source>
        <strain evidence="2">HTF-128</strain>
    </source>
</reference>
<dbReference type="PROSITE" id="PS51257">
    <property type="entry name" value="PROKAR_LIPOPROTEIN"/>
    <property type="match status" value="1"/>
</dbReference>
<keyword evidence="1" id="KW-0732">Signal</keyword>
<name>A0AB35Y5U0_9FIRM</name>
<organism evidence="2 3">
    <name type="scientific">Faecalibacterium wellingii</name>
    <dbReference type="NCBI Taxonomy" id="2929491"/>
    <lineage>
        <taxon>Bacteria</taxon>
        <taxon>Bacillati</taxon>
        <taxon>Bacillota</taxon>
        <taxon>Clostridia</taxon>
        <taxon>Eubacteriales</taxon>
        <taxon>Oscillospiraceae</taxon>
        <taxon>Faecalibacterium</taxon>
    </lineage>
</organism>
<proteinExistence type="predicted"/>
<dbReference type="Proteomes" id="UP001373196">
    <property type="component" value="Unassembled WGS sequence"/>
</dbReference>
<gene>
    <name evidence="2" type="ORF">WF834_07350</name>
</gene>
<dbReference type="EMBL" id="JBBFGL010000006">
    <property type="protein sequence ID" value="MEJ5195993.1"/>
    <property type="molecule type" value="Genomic_DNA"/>
</dbReference>
<accession>A0AB35Y5U0</accession>
<sequence length="186" mass="20160">MKLFKKLAAAALAAVLALSMVGCGKAEVGAAYKTELVNLMKDSVLGTEATIENTTELDNAAQVLLANAQTEYGKLTAEQKKAVKDSQIADWLTAETAVAKATGLKDRYCFVSFVENPNYASNFASQFKYIEMMQKLQPHKNGGQIALEDNQRVVGSKTNENKTMDVKVGFASGKIGDKTYVVMVMF</sequence>
<feature type="signal peptide" evidence="1">
    <location>
        <begin position="1"/>
        <end position="26"/>
    </location>
</feature>
<comment type="caution">
    <text evidence="2">The sequence shown here is derived from an EMBL/GenBank/DDBJ whole genome shotgun (WGS) entry which is preliminary data.</text>
</comment>
<protein>
    <recommendedName>
        <fullName evidence="4">Lipoprotein</fullName>
    </recommendedName>
</protein>
<evidence type="ECO:0008006" key="4">
    <source>
        <dbReference type="Google" id="ProtNLM"/>
    </source>
</evidence>
<dbReference type="AlphaFoldDB" id="A0AB35Y5U0"/>